<dbReference type="InterPro" id="IPR011009">
    <property type="entry name" value="Kinase-like_dom_sf"/>
</dbReference>
<dbReference type="Gene3D" id="3.30.200.20">
    <property type="entry name" value="Phosphorylase Kinase, domain 1"/>
    <property type="match status" value="1"/>
</dbReference>
<dbReference type="PROSITE" id="PS00108">
    <property type="entry name" value="PROTEIN_KINASE_ST"/>
    <property type="match status" value="1"/>
</dbReference>
<accession>Q4S997</accession>
<reference evidence="6" key="1">
    <citation type="journal article" date="2004" name="Nature">
        <title>Genome duplication in the teleost fish Tetraodon nigroviridis reveals the early vertebrate proto-karyotype.</title>
        <authorList>
            <person name="Jaillon O."/>
            <person name="Aury J.-M."/>
            <person name="Brunet F."/>
            <person name="Petit J.-L."/>
            <person name="Stange-Thomann N."/>
            <person name="Mauceli E."/>
            <person name="Bouneau L."/>
            <person name="Fischer C."/>
            <person name="Ozouf-Costaz C."/>
            <person name="Bernot A."/>
            <person name="Nicaud S."/>
            <person name="Jaffe D."/>
            <person name="Fisher S."/>
            <person name="Lutfalla G."/>
            <person name="Dossat C."/>
            <person name="Segurens B."/>
            <person name="Dasilva C."/>
            <person name="Salanoubat M."/>
            <person name="Levy M."/>
            <person name="Boudet N."/>
            <person name="Castellano S."/>
            <person name="Anthouard V."/>
            <person name="Jubin C."/>
            <person name="Castelli V."/>
            <person name="Katinka M."/>
            <person name="Vacherie B."/>
            <person name="Biemont C."/>
            <person name="Skalli Z."/>
            <person name="Cattolico L."/>
            <person name="Poulain J."/>
            <person name="De Berardinis V."/>
            <person name="Cruaud C."/>
            <person name="Duprat S."/>
            <person name="Brottier P."/>
            <person name="Coutanceau J.-P."/>
            <person name="Gouzy J."/>
            <person name="Parra G."/>
            <person name="Lardier G."/>
            <person name="Chapple C."/>
            <person name="McKernan K.J."/>
            <person name="McEwan P."/>
            <person name="Bosak S."/>
            <person name="Kellis M."/>
            <person name="Volff J.-N."/>
            <person name="Guigo R."/>
            <person name="Zody M.C."/>
            <person name="Mesirov J."/>
            <person name="Lindblad-Toh K."/>
            <person name="Birren B."/>
            <person name="Nusbaum C."/>
            <person name="Kahn D."/>
            <person name="Robinson-Rechavi M."/>
            <person name="Laudet V."/>
            <person name="Schachter V."/>
            <person name="Quetier F."/>
            <person name="Saurin W."/>
            <person name="Scarpelli C."/>
            <person name="Wincker P."/>
            <person name="Lander E.S."/>
            <person name="Weissenbach J."/>
            <person name="Roest Crollius H."/>
        </authorList>
    </citation>
    <scope>NUCLEOTIDE SEQUENCE [LARGE SCALE GENOMIC DNA]</scope>
</reference>
<feature type="non-terminal residue" evidence="6">
    <location>
        <position position="590"/>
    </location>
</feature>
<evidence type="ECO:0000256" key="3">
    <source>
        <dbReference type="ARBA" id="ARBA00022777"/>
    </source>
</evidence>
<dbReference type="PANTHER" id="PTHR48016:SF9">
    <property type="entry name" value="MITOGEN-ACTIVATED PROTEIN KINASE KINASE KINASE 14"/>
    <property type="match status" value="1"/>
</dbReference>
<dbReference type="AlphaFoldDB" id="Q4S997"/>
<dbReference type="GO" id="GO:0005524">
    <property type="term" value="F:ATP binding"/>
    <property type="evidence" value="ECO:0007669"/>
    <property type="project" value="UniProtKB-KW"/>
</dbReference>
<dbReference type="GO" id="GO:0004672">
    <property type="term" value="F:protein kinase activity"/>
    <property type="evidence" value="ECO:0007669"/>
    <property type="project" value="InterPro"/>
</dbReference>
<feature type="non-terminal residue" evidence="6">
    <location>
        <position position="1"/>
    </location>
</feature>
<dbReference type="Gene3D" id="1.10.510.10">
    <property type="entry name" value="Transferase(Phosphotransferase) domain 1"/>
    <property type="match status" value="1"/>
</dbReference>
<name>Q4S997_TETNG</name>
<keyword evidence="3" id="KW-0418">Kinase</keyword>
<dbReference type="SMART" id="SM00220">
    <property type="entry name" value="S_TKc"/>
    <property type="match status" value="1"/>
</dbReference>
<organism evidence="6">
    <name type="scientific">Tetraodon nigroviridis</name>
    <name type="common">Spotted green pufferfish</name>
    <name type="synonym">Chelonodon nigroviridis</name>
    <dbReference type="NCBI Taxonomy" id="99883"/>
    <lineage>
        <taxon>Eukaryota</taxon>
        <taxon>Metazoa</taxon>
        <taxon>Chordata</taxon>
        <taxon>Craniata</taxon>
        <taxon>Vertebrata</taxon>
        <taxon>Euteleostomi</taxon>
        <taxon>Actinopterygii</taxon>
        <taxon>Neopterygii</taxon>
        <taxon>Teleostei</taxon>
        <taxon>Neoteleostei</taxon>
        <taxon>Acanthomorphata</taxon>
        <taxon>Eupercaria</taxon>
        <taxon>Tetraodontiformes</taxon>
        <taxon>Tetradontoidea</taxon>
        <taxon>Tetraodontidae</taxon>
        <taxon>Tetraodon</taxon>
    </lineage>
</organism>
<dbReference type="OrthoDB" id="5836549at2759"/>
<keyword evidence="2" id="KW-0547">Nucleotide-binding</keyword>
<evidence type="ECO:0000256" key="1">
    <source>
        <dbReference type="ARBA" id="ARBA00022679"/>
    </source>
</evidence>
<dbReference type="PROSITE" id="PS50011">
    <property type="entry name" value="PROTEIN_KINASE_DOM"/>
    <property type="match status" value="1"/>
</dbReference>
<proteinExistence type="predicted"/>
<evidence type="ECO:0000313" key="6">
    <source>
        <dbReference type="EMBL" id="CAG02785.1"/>
    </source>
</evidence>
<dbReference type="InterPro" id="IPR000719">
    <property type="entry name" value="Prot_kinase_dom"/>
</dbReference>
<reference evidence="6" key="2">
    <citation type="submission" date="2004-02" db="EMBL/GenBank/DDBJ databases">
        <authorList>
            <consortium name="Genoscope"/>
            <consortium name="Whitehead Institute Centre for Genome Research"/>
        </authorList>
    </citation>
    <scope>NUCLEOTIDE SEQUENCE</scope>
</reference>
<dbReference type="EMBL" id="CAAE01014700">
    <property type="protein sequence ID" value="CAG02785.1"/>
    <property type="molecule type" value="Genomic_DNA"/>
</dbReference>
<evidence type="ECO:0000256" key="2">
    <source>
        <dbReference type="ARBA" id="ARBA00022741"/>
    </source>
</evidence>
<evidence type="ECO:0000256" key="4">
    <source>
        <dbReference type="ARBA" id="ARBA00022840"/>
    </source>
</evidence>
<evidence type="ECO:0000259" key="5">
    <source>
        <dbReference type="PROSITE" id="PS50011"/>
    </source>
</evidence>
<gene>
    <name evidence="6" type="ORF">GSTENG00021996001</name>
</gene>
<dbReference type="InterPro" id="IPR008271">
    <property type="entry name" value="Ser/Thr_kinase_AS"/>
</dbReference>
<dbReference type="InterPro" id="IPR050538">
    <property type="entry name" value="MAP_kinase_kinase_kinase"/>
</dbReference>
<dbReference type="GO" id="GO:0007249">
    <property type="term" value="P:canonical NF-kappaB signal transduction"/>
    <property type="evidence" value="ECO:0007669"/>
    <property type="project" value="TreeGrafter"/>
</dbReference>
<keyword evidence="4" id="KW-0067">ATP-binding</keyword>
<feature type="domain" description="Protein kinase" evidence="5">
    <location>
        <begin position="15"/>
        <end position="291"/>
    </location>
</feature>
<dbReference type="KEGG" id="tng:GSTEN00021996G001"/>
<dbReference type="Pfam" id="PF00069">
    <property type="entry name" value="Pkinase"/>
    <property type="match status" value="1"/>
</dbReference>
<protein>
    <submittedName>
        <fullName evidence="6">Chromosome 3 SCAF14700, whole genome shotgun sequence</fullName>
    </submittedName>
</protein>
<dbReference type="PANTHER" id="PTHR48016">
    <property type="entry name" value="MAP KINASE KINASE KINASE SSK2-RELATED-RELATED"/>
    <property type="match status" value="1"/>
</dbReference>
<keyword evidence="1" id="KW-0808">Transferase</keyword>
<dbReference type="SUPFAM" id="SSF56112">
    <property type="entry name" value="Protein kinase-like (PK-like)"/>
    <property type="match status" value="1"/>
</dbReference>
<sequence>KIQPVDSEYKEGREYVLSEFIKDGSYGEVHSAQDVNTGFKFAVKKIAMKRFNSEEVGAWSTLRSPRVAELFGVVREGPYVLLLMDLKAGSLGQLITLRGRLPEDLGLHYQLQVLTALEYLAKKKVAHLDIKADNVLLSEDGRDTFLCDFGHAERLDNAGQSLSGSRGKEIWSRFRGGKQNMASHIVFLQPDPKGSETHMAPEIVKGEPRGAKADVWSSCCMFLHMLSGCQPWTRYYSCRLYLKIANDPPPLREIPPDCSHLTFEALKAGLQKDPAKRSSATDLKEKTARALKEVGGLSSPVKGPYVQPLYVPDKPPDSVPLNKSFCEDEKECKYSTVTTAKKTKKLGDVNEEKVGLKHCPTVHPIMLMSEPDHKKNNPSGVPELELRKLERGEVSHNVLLSFFHLFTRSLLIVLRVLADFYLNSLSQLHPAEMQEQLLSCLSRSNKPDSFSFSSLLQDSGRWSLNPADDFSSGVFSCSSQPDVQVFSVDLLNQAQQPPPCCFEGVDVCIKDFSRKSIRIREARRVKVGHIATGISDQISERVFTLETLQGQYVAHDEEVHESGLELLCVPAPDYSSAWRWRIRDGLLETR</sequence>